<gene>
    <name evidence="3" type="ORF">NBH00_09815</name>
</gene>
<evidence type="ECO:0008006" key="5">
    <source>
        <dbReference type="Google" id="ProtNLM"/>
    </source>
</evidence>
<keyword evidence="2" id="KW-0732">Signal</keyword>
<feature type="transmembrane region" description="Helical" evidence="1">
    <location>
        <begin position="324"/>
        <end position="343"/>
    </location>
</feature>
<keyword evidence="1" id="KW-1133">Transmembrane helix</keyword>
<feature type="transmembrane region" description="Helical" evidence="1">
    <location>
        <begin position="178"/>
        <end position="206"/>
    </location>
</feature>
<keyword evidence="1" id="KW-0472">Membrane</keyword>
<feature type="chain" id="PRO_5047312116" description="Glycosyltransferase RgtA/B/C/D-like domain-containing protein" evidence="2">
    <location>
        <begin position="17"/>
        <end position="425"/>
    </location>
</feature>
<feature type="signal peptide" evidence="2">
    <location>
        <begin position="1"/>
        <end position="16"/>
    </location>
</feature>
<feature type="transmembrane region" description="Helical" evidence="1">
    <location>
        <begin position="377"/>
        <end position="395"/>
    </location>
</feature>
<organism evidence="3 4">
    <name type="scientific">Paraconexibacter antarcticus</name>
    <dbReference type="NCBI Taxonomy" id="2949664"/>
    <lineage>
        <taxon>Bacteria</taxon>
        <taxon>Bacillati</taxon>
        <taxon>Actinomycetota</taxon>
        <taxon>Thermoleophilia</taxon>
        <taxon>Solirubrobacterales</taxon>
        <taxon>Paraconexibacteraceae</taxon>
        <taxon>Paraconexibacter</taxon>
    </lineage>
</organism>
<feature type="transmembrane region" description="Helical" evidence="1">
    <location>
        <begin position="285"/>
        <end position="303"/>
    </location>
</feature>
<protein>
    <recommendedName>
        <fullName evidence="5">Glycosyltransferase RgtA/B/C/D-like domain-containing protein</fullName>
    </recommendedName>
</protein>
<sequence length="425" mass="43618">MGRPLALFLTLLAAYAATLGLRAAPGERYAPAEAHRLLTAASIAQDGDIDLRNQYAGRAWRAWHGAPLRPTARVTEGRLAEPQGIGFPLLVAPAYAIGGATGVEAECALLMALAFVLAAALARRVVPEPWATRSALAVGLSPPVLAASTTVAPTAAGALLVAGAVLQVLRIREEPRTAWAFGCAALIALTAWVDVHLALPGAVVALALWRWLRRRQRALAGFVALEVVLTSAVLFVTINDRLFGGLTPASARLAGGSATGASGVGGQLARLPRVAGALVDRDAGALRWAPVLALPLAALWLLWRSWRGRLSAVIPGQVDVEVTGLLLALVGAAGLAGAVFGRPSLVGPWLAPPDLVVVLPCAAALAALALRRWPRAGAALVAVTLAGSVWFLVAARVSGDAGVAPAHGPLPWGGAERVLPRAGRG</sequence>
<keyword evidence="4" id="KW-1185">Reference proteome</keyword>
<evidence type="ECO:0000313" key="3">
    <source>
        <dbReference type="EMBL" id="UTI66489.1"/>
    </source>
</evidence>
<evidence type="ECO:0000256" key="1">
    <source>
        <dbReference type="SAM" id="Phobius"/>
    </source>
</evidence>
<reference evidence="3 4" key="1">
    <citation type="submission" date="2022-06" db="EMBL/GenBank/DDBJ databases">
        <title>Paraconexibacter antarcticus.</title>
        <authorList>
            <person name="Kim C.S."/>
        </authorList>
    </citation>
    <scope>NUCLEOTIDE SEQUENCE [LARGE SCALE GENOMIC DNA]</scope>
    <source>
        <strain evidence="3 4">02-257</strain>
    </source>
</reference>
<proteinExistence type="predicted"/>
<name>A0ABY5E0Z3_9ACTN</name>
<dbReference type="Proteomes" id="UP001056035">
    <property type="component" value="Chromosome"/>
</dbReference>
<evidence type="ECO:0000313" key="4">
    <source>
        <dbReference type="Proteomes" id="UP001056035"/>
    </source>
</evidence>
<evidence type="ECO:0000256" key="2">
    <source>
        <dbReference type="SAM" id="SignalP"/>
    </source>
</evidence>
<keyword evidence="1" id="KW-0812">Transmembrane</keyword>
<feature type="transmembrane region" description="Helical" evidence="1">
    <location>
        <begin position="349"/>
        <end position="370"/>
    </location>
</feature>
<dbReference type="EMBL" id="CP098502">
    <property type="protein sequence ID" value="UTI66489.1"/>
    <property type="molecule type" value="Genomic_DNA"/>
</dbReference>
<accession>A0ABY5E0Z3</accession>
<dbReference type="RefSeq" id="WP_254573160.1">
    <property type="nucleotide sequence ID" value="NZ_CP098502.1"/>
</dbReference>
<feature type="transmembrane region" description="Helical" evidence="1">
    <location>
        <begin position="218"/>
        <end position="238"/>
    </location>
</feature>